<dbReference type="OrthoDB" id="2522120at2"/>
<evidence type="ECO:0000259" key="1">
    <source>
        <dbReference type="Pfam" id="PF04230"/>
    </source>
</evidence>
<dbReference type="AlphaFoldDB" id="A0A5D4NG25"/>
<dbReference type="Proteomes" id="UP000322267">
    <property type="component" value="Unassembled WGS sequence"/>
</dbReference>
<sequence>MSSKNQKILYMGWLGYKNLGDELLWDLFKEKFHTAMEGQPWELTSTPPRRFIYGLNVDPFDVVILGGGSIIGQDSIDFLYNAMKKGKKVIIWGTGIDWIEKEDLKLIEKGHRINLYKYLSKGHCEKLVEVIERAEFAGVRGPLTYEFIKQMGANEDKLILSGDPGVLLSREQEVAEPLRRFEGSKVIGVNWGTSYNKIYGGSEKKVEGQLVKAIQSLIKKGYKFYFYSVWETDIDFTKKLYNQLNDADNIILDTNLHHQQYLLDLISNFYFTINLKLHANVISAAADVPPILLAYRYKVFDFAQSINLNQLAVSTDCLTIEEEILKLEQLIASDRENIIKNMRSPIQRYKNIINEPFNNLLYVGKQWPS</sequence>
<dbReference type="GO" id="GO:0016740">
    <property type="term" value="F:transferase activity"/>
    <property type="evidence" value="ECO:0007669"/>
    <property type="project" value="UniProtKB-KW"/>
</dbReference>
<proteinExistence type="predicted"/>
<dbReference type="PANTHER" id="PTHR36836">
    <property type="entry name" value="COLANIC ACID BIOSYNTHESIS PROTEIN WCAK"/>
    <property type="match status" value="1"/>
</dbReference>
<dbReference type="RefSeq" id="WP_148942231.1">
    <property type="nucleotide sequence ID" value="NZ_VTEI01000022.1"/>
</dbReference>
<evidence type="ECO:0000313" key="3">
    <source>
        <dbReference type="Proteomes" id="UP000322267"/>
    </source>
</evidence>
<feature type="domain" description="Polysaccharide pyruvyl transferase" evidence="1">
    <location>
        <begin position="18"/>
        <end position="295"/>
    </location>
</feature>
<accession>A0A5D4NG25</accession>
<dbReference type="InterPro" id="IPR007345">
    <property type="entry name" value="Polysacch_pyruvyl_Trfase"/>
</dbReference>
<dbReference type="PANTHER" id="PTHR36836:SF1">
    <property type="entry name" value="COLANIC ACID BIOSYNTHESIS PROTEIN WCAK"/>
    <property type="match status" value="1"/>
</dbReference>
<dbReference type="Pfam" id="PF04230">
    <property type="entry name" value="PS_pyruv_trans"/>
    <property type="match status" value="1"/>
</dbReference>
<evidence type="ECO:0000313" key="2">
    <source>
        <dbReference type="EMBL" id="TYS13255.1"/>
    </source>
</evidence>
<comment type="caution">
    <text evidence="2">The sequence shown here is derived from an EMBL/GenBank/DDBJ whole genome shotgun (WGS) entry which is preliminary data.</text>
</comment>
<protein>
    <submittedName>
        <fullName evidence="2">Polysaccharide pyruvyl transferase family protein</fullName>
    </submittedName>
</protein>
<gene>
    <name evidence="2" type="ORF">FZC78_22045</name>
</gene>
<name>A0A5D4NG25_9BACI</name>
<dbReference type="EMBL" id="VTEI01000022">
    <property type="protein sequence ID" value="TYS13255.1"/>
    <property type="molecule type" value="Genomic_DNA"/>
</dbReference>
<reference evidence="2 3" key="1">
    <citation type="submission" date="2019-08" db="EMBL/GenBank/DDBJ databases">
        <title>Bacillus genomes from the desert of Cuatro Cienegas, Coahuila.</title>
        <authorList>
            <person name="Olmedo-Alvarez G."/>
        </authorList>
    </citation>
    <scope>NUCLEOTIDE SEQUENCE [LARGE SCALE GENOMIC DNA]</scope>
    <source>
        <strain evidence="2 3">CH34_1T</strain>
    </source>
</reference>
<organism evidence="2 3">
    <name type="scientific">Rossellomorea vietnamensis</name>
    <dbReference type="NCBI Taxonomy" id="218284"/>
    <lineage>
        <taxon>Bacteria</taxon>
        <taxon>Bacillati</taxon>
        <taxon>Bacillota</taxon>
        <taxon>Bacilli</taxon>
        <taxon>Bacillales</taxon>
        <taxon>Bacillaceae</taxon>
        <taxon>Rossellomorea</taxon>
    </lineage>
</organism>
<keyword evidence="2" id="KW-0808">Transferase</keyword>